<feature type="transmembrane region" description="Helical" evidence="9">
    <location>
        <begin position="102"/>
        <end position="121"/>
    </location>
</feature>
<dbReference type="CDD" id="cd15853">
    <property type="entry name" value="SNARE_Bet1"/>
    <property type="match status" value="1"/>
</dbReference>
<gene>
    <name evidence="11" type="ORF">RND81_12G127700</name>
</gene>
<keyword evidence="7 9" id="KW-0472">Membrane</keyword>
<dbReference type="EMBL" id="JBDFQZ010000012">
    <property type="protein sequence ID" value="KAK9672831.1"/>
    <property type="molecule type" value="Genomic_DNA"/>
</dbReference>
<protein>
    <recommendedName>
        <fullName evidence="10">t-SNARE coiled-coil homology domain-containing protein</fullName>
    </recommendedName>
</protein>
<dbReference type="GO" id="GO:0015031">
    <property type="term" value="P:protein transport"/>
    <property type="evidence" value="ECO:0007669"/>
    <property type="project" value="UniProtKB-KW"/>
</dbReference>
<evidence type="ECO:0000256" key="3">
    <source>
        <dbReference type="ARBA" id="ARBA00022692"/>
    </source>
</evidence>
<keyword evidence="2" id="KW-0813">Transport</keyword>
<proteinExistence type="predicted"/>
<keyword evidence="5 9" id="KW-1133">Transmembrane helix</keyword>
<sequence length="137" mass="15608">MSYRRENRPSKASLFDTIEEGGLRASSSYSSDIGEQDNDKAIDTLKDRVFFLKQLSGDIHDEVLGHNRLLDQMGSGMDASRGILSGTVNRFKMVFEKKSGRTMCKLVGFLVAFFLLLYFLIRYQPTYFVDLLRCLST</sequence>
<organism evidence="11 12">
    <name type="scientific">Saponaria officinalis</name>
    <name type="common">Common soapwort</name>
    <name type="synonym">Lychnis saponaria</name>
    <dbReference type="NCBI Taxonomy" id="3572"/>
    <lineage>
        <taxon>Eukaryota</taxon>
        <taxon>Viridiplantae</taxon>
        <taxon>Streptophyta</taxon>
        <taxon>Embryophyta</taxon>
        <taxon>Tracheophyta</taxon>
        <taxon>Spermatophyta</taxon>
        <taxon>Magnoliopsida</taxon>
        <taxon>eudicotyledons</taxon>
        <taxon>Gunneridae</taxon>
        <taxon>Pentapetalae</taxon>
        <taxon>Caryophyllales</taxon>
        <taxon>Caryophyllaceae</taxon>
        <taxon>Caryophylleae</taxon>
        <taxon>Saponaria</taxon>
    </lineage>
</organism>
<evidence type="ECO:0000256" key="6">
    <source>
        <dbReference type="ARBA" id="ARBA00023034"/>
    </source>
</evidence>
<evidence type="ECO:0000256" key="1">
    <source>
        <dbReference type="ARBA" id="ARBA00004194"/>
    </source>
</evidence>
<evidence type="ECO:0000256" key="5">
    <source>
        <dbReference type="ARBA" id="ARBA00022989"/>
    </source>
</evidence>
<dbReference type="SUPFAM" id="SSF58038">
    <property type="entry name" value="SNARE fusion complex"/>
    <property type="match status" value="1"/>
</dbReference>
<evidence type="ECO:0000256" key="9">
    <source>
        <dbReference type="SAM" id="Phobius"/>
    </source>
</evidence>
<accession>A0AAW1H9U8</accession>
<comment type="subcellular location">
    <subcellularLocation>
        <location evidence="8">Endomembrane system</location>
        <topology evidence="8">Single-pass type IV membrane protein</topology>
    </subcellularLocation>
    <subcellularLocation>
        <location evidence="1">Golgi apparatus membrane</location>
        <topology evidence="1">Single-pass membrane protein</topology>
    </subcellularLocation>
</comment>
<keyword evidence="6" id="KW-0333">Golgi apparatus</keyword>
<dbReference type="Gene3D" id="1.20.5.110">
    <property type="match status" value="1"/>
</dbReference>
<dbReference type="GO" id="GO:0000139">
    <property type="term" value="C:Golgi membrane"/>
    <property type="evidence" value="ECO:0007669"/>
    <property type="project" value="UniProtKB-SubCell"/>
</dbReference>
<feature type="domain" description="T-SNARE coiled-coil homology" evidence="10">
    <location>
        <begin position="32"/>
        <end position="94"/>
    </location>
</feature>
<evidence type="ECO:0000259" key="10">
    <source>
        <dbReference type="PROSITE" id="PS50192"/>
    </source>
</evidence>
<dbReference type="AlphaFoldDB" id="A0AAW1H9U8"/>
<keyword evidence="12" id="KW-1185">Reference proteome</keyword>
<evidence type="ECO:0000256" key="2">
    <source>
        <dbReference type="ARBA" id="ARBA00022448"/>
    </source>
</evidence>
<name>A0AAW1H9U8_SAPOF</name>
<comment type="caution">
    <text evidence="11">The sequence shown here is derived from an EMBL/GenBank/DDBJ whole genome shotgun (WGS) entry which is preliminary data.</text>
</comment>
<dbReference type="Proteomes" id="UP001443914">
    <property type="component" value="Unassembled WGS sequence"/>
</dbReference>
<keyword evidence="3 9" id="KW-0812">Transmembrane</keyword>
<evidence type="ECO:0000256" key="4">
    <source>
        <dbReference type="ARBA" id="ARBA00022927"/>
    </source>
</evidence>
<evidence type="ECO:0000256" key="8">
    <source>
        <dbReference type="ARBA" id="ARBA00046280"/>
    </source>
</evidence>
<evidence type="ECO:0000313" key="11">
    <source>
        <dbReference type="EMBL" id="KAK9672831.1"/>
    </source>
</evidence>
<dbReference type="PROSITE" id="PS50192">
    <property type="entry name" value="T_SNARE"/>
    <property type="match status" value="1"/>
</dbReference>
<dbReference type="PANTHER" id="PTHR12791">
    <property type="entry name" value="GOLGI SNARE BET1-RELATED"/>
    <property type="match status" value="1"/>
</dbReference>
<evidence type="ECO:0000313" key="12">
    <source>
        <dbReference type="Proteomes" id="UP001443914"/>
    </source>
</evidence>
<dbReference type="InterPro" id="IPR039899">
    <property type="entry name" value="BET1_SNARE"/>
</dbReference>
<evidence type="ECO:0000256" key="7">
    <source>
        <dbReference type="ARBA" id="ARBA00023136"/>
    </source>
</evidence>
<keyword evidence="4" id="KW-0653">Protein transport</keyword>
<reference evidence="11" key="1">
    <citation type="submission" date="2024-03" db="EMBL/GenBank/DDBJ databases">
        <title>WGS assembly of Saponaria officinalis var. Norfolk2.</title>
        <authorList>
            <person name="Jenkins J."/>
            <person name="Shu S."/>
            <person name="Grimwood J."/>
            <person name="Barry K."/>
            <person name="Goodstein D."/>
            <person name="Schmutz J."/>
            <person name="Leebens-Mack J."/>
            <person name="Osbourn A."/>
        </authorList>
    </citation>
    <scope>NUCLEOTIDE SEQUENCE [LARGE SCALE GENOMIC DNA]</scope>
    <source>
        <strain evidence="11">JIC</strain>
    </source>
</reference>
<dbReference type="InterPro" id="IPR000727">
    <property type="entry name" value="T_SNARE_dom"/>
</dbReference>